<keyword evidence="3" id="KW-1185">Reference proteome</keyword>
<dbReference type="Pfam" id="PF09084">
    <property type="entry name" value="NMT1"/>
    <property type="match status" value="1"/>
</dbReference>
<dbReference type="Proteomes" id="UP000466024">
    <property type="component" value="Unassembled WGS sequence"/>
</dbReference>
<protein>
    <submittedName>
        <fullName evidence="2">ABC transporter substrate-binding protein</fullName>
    </submittedName>
</protein>
<dbReference type="PANTHER" id="PTHR30024">
    <property type="entry name" value="ALIPHATIC SULFONATES-BINDING PROTEIN-RELATED"/>
    <property type="match status" value="1"/>
</dbReference>
<gene>
    <name evidence="2" type="ORF">F0A16_13185</name>
</gene>
<name>A0A640WD77_9GAMM</name>
<dbReference type="EMBL" id="VTPX01000007">
    <property type="protein sequence ID" value="KAA0017500.1"/>
    <property type="molecule type" value="Genomic_DNA"/>
</dbReference>
<proteinExistence type="predicted"/>
<dbReference type="SUPFAM" id="SSF53850">
    <property type="entry name" value="Periplasmic binding protein-like II"/>
    <property type="match status" value="1"/>
</dbReference>
<evidence type="ECO:0000313" key="2">
    <source>
        <dbReference type="EMBL" id="KAA0017500.1"/>
    </source>
</evidence>
<feature type="domain" description="SsuA/THI5-like" evidence="1">
    <location>
        <begin position="69"/>
        <end position="272"/>
    </location>
</feature>
<reference evidence="2 3" key="1">
    <citation type="submission" date="2019-08" db="EMBL/GenBank/DDBJ databases">
        <title>Bioinformatics analysis of the strain L3 and L5.</title>
        <authorList>
            <person name="Li X."/>
        </authorList>
    </citation>
    <scope>NUCLEOTIDE SEQUENCE [LARGE SCALE GENOMIC DNA]</scope>
    <source>
        <strain evidence="2 3">L3</strain>
    </source>
</reference>
<accession>A0A640WD77</accession>
<evidence type="ECO:0000259" key="1">
    <source>
        <dbReference type="Pfam" id="PF09084"/>
    </source>
</evidence>
<comment type="caution">
    <text evidence="2">The sequence shown here is derived from an EMBL/GenBank/DDBJ whole genome shotgun (WGS) entry which is preliminary data.</text>
</comment>
<dbReference type="PANTHER" id="PTHR30024:SF2">
    <property type="entry name" value="ABC TRANSPORTER SUBSTRATE-BINDING PROTEIN"/>
    <property type="match status" value="1"/>
</dbReference>
<sequence>MLSRLSTANLRISVIAGALAIATSTMTMSENASAETLRIAEQYGLVYLPLHVIRDQGLLEEKAKAAGIDLDVEWVQLSGGANVNSALLSDSVDIASAGVGPLLTAWDRTRGSLDVKAFAALGEFPNDLVTNNPKIESLKDFGPGDKIAVPAVSVSVQSRLLQMATAKVYGEEQYDKLDDLTVSLPHPDATAALISGETEISANFSNIPYQYQSLEDPDVHRVLSSYDIVGGPITPTLIYAKSSFYQQSPQLYQLFVEALEDADRFINAHPEQSAEIYRRVTHSKLDTATLESIITDPKIRFTPVPRNTYPLAAFLYHVGAIRNQPADWLDYFVDDASRWEGS</sequence>
<dbReference type="AlphaFoldDB" id="A0A640WD77"/>
<dbReference type="RefSeq" id="WP_149435867.1">
    <property type="nucleotide sequence ID" value="NZ_VTPX01000007.1"/>
</dbReference>
<organism evidence="2 3">
    <name type="scientific">Salinicola corii</name>
    <dbReference type="NCBI Taxonomy" id="2606937"/>
    <lineage>
        <taxon>Bacteria</taxon>
        <taxon>Pseudomonadati</taxon>
        <taxon>Pseudomonadota</taxon>
        <taxon>Gammaproteobacteria</taxon>
        <taxon>Oceanospirillales</taxon>
        <taxon>Halomonadaceae</taxon>
        <taxon>Salinicola</taxon>
    </lineage>
</organism>
<dbReference type="InterPro" id="IPR015168">
    <property type="entry name" value="SsuA/THI5"/>
</dbReference>
<dbReference type="Gene3D" id="3.40.190.10">
    <property type="entry name" value="Periplasmic binding protein-like II"/>
    <property type="match status" value="2"/>
</dbReference>
<evidence type="ECO:0000313" key="3">
    <source>
        <dbReference type="Proteomes" id="UP000466024"/>
    </source>
</evidence>